<sequence length="544" mass="62357">MEEVDRIIIDSLNNIQCKISDEISNLKQFNPNLVLTSISTCLEIINPELILPKELPGSMSAKIKVASSIAEHIREMGFKGDMGYQTILYSNEIEVRRVLMFLIERLPKEASPIVTLEPTGYASRSLKEIQTSLRNYFSSMWLPTALLQNGTREYTDEILVNSFGGSCPVESINLLSSNFLDIPIVTTHCTKKQLISSLLYKPADFSSCCNWKDHLRTEPIDKNITSQILENVPQLDLKKNSASTTKGDKENTEKNSTDLILLNWSLKKEELLSLQDSVTKLEEELNKIIEQNEVEKEQLNQSLSKLKIVNTTLAVLHNDDNKNKLRHAIEKAQHRSVELANQWNEIQAPLLEEHRSLKSSLSSENLKHHSDEYKYRSLKNVHKNLMIDFKEKSSLEQVLIQKCKELNNKNNRASYTERILEIVANIKKQDLEIQKILSDTRNVQKDINNLTGQVDRSFTLSDELIFFDCKQNETARKAYKLLAALREECNGILQAVIDVGQAEREFRNLEEQVETECNKEVKDKLEKAQSDLKEIQNEIKLLTK</sequence>
<feature type="coiled-coil region" evidence="3">
    <location>
        <begin position="271"/>
        <end position="342"/>
    </location>
</feature>
<dbReference type="InterPro" id="IPR048348">
    <property type="entry name" value="CCDC22_CC"/>
</dbReference>
<evidence type="ECO:0000256" key="2">
    <source>
        <dbReference type="ARBA" id="ARBA00017553"/>
    </source>
</evidence>
<dbReference type="GO" id="GO:2000060">
    <property type="term" value="P:positive regulation of ubiquitin-dependent protein catabolic process"/>
    <property type="evidence" value="ECO:0007669"/>
    <property type="project" value="TreeGrafter"/>
</dbReference>
<evidence type="ECO:0000259" key="4">
    <source>
        <dbReference type="Pfam" id="PF05667"/>
    </source>
</evidence>
<dbReference type="PANTHER" id="PTHR15668:SF4">
    <property type="entry name" value="COILED-COIL DOMAIN-CONTAINING PROTEIN 22"/>
    <property type="match status" value="1"/>
</dbReference>
<protein>
    <recommendedName>
        <fullName evidence="2">Coiled-coil domain-containing protein 22 homolog</fullName>
    </recommendedName>
</protein>
<dbReference type="InterPro" id="IPR048349">
    <property type="entry name" value="CCDC22_N"/>
</dbReference>
<dbReference type="InterPro" id="IPR008530">
    <property type="entry name" value="CCDC22"/>
</dbReference>
<dbReference type="EMBL" id="JAACXV010014495">
    <property type="protein sequence ID" value="KAF7266792.1"/>
    <property type="molecule type" value="Genomic_DNA"/>
</dbReference>
<evidence type="ECO:0000313" key="6">
    <source>
        <dbReference type="EMBL" id="KAF7266792.1"/>
    </source>
</evidence>
<feature type="coiled-coil region" evidence="3">
    <location>
        <begin position="492"/>
        <end position="538"/>
    </location>
</feature>
<comment type="similarity">
    <text evidence="1">Belongs to the CCDC22 family.</text>
</comment>
<evidence type="ECO:0000256" key="3">
    <source>
        <dbReference type="SAM" id="Coils"/>
    </source>
</evidence>
<reference evidence="6" key="1">
    <citation type="submission" date="2020-08" db="EMBL/GenBank/DDBJ databases">
        <title>Genome sequencing and assembly of the red palm weevil Rhynchophorus ferrugineus.</title>
        <authorList>
            <person name="Dias G.B."/>
            <person name="Bergman C.M."/>
            <person name="Manee M."/>
        </authorList>
    </citation>
    <scope>NUCLEOTIDE SEQUENCE</scope>
    <source>
        <strain evidence="6">AA-2017</strain>
        <tissue evidence="6">Whole larva</tissue>
    </source>
</reference>
<dbReference type="OrthoDB" id="10266736at2759"/>
<dbReference type="Proteomes" id="UP000625711">
    <property type="component" value="Unassembled WGS sequence"/>
</dbReference>
<evidence type="ECO:0000259" key="5">
    <source>
        <dbReference type="Pfam" id="PF21674"/>
    </source>
</evidence>
<comment type="caution">
    <text evidence="6">The sequence shown here is derived from an EMBL/GenBank/DDBJ whole genome shotgun (WGS) entry which is preliminary data.</text>
</comment>
<keyword evidence="7" id="KW-1185">Reference proteome</keyword>
<feature type="domain" description="CCDC22 N-terminal" evidence="5">
    <location>
        <begin position="1"/>
        <end position="107"/>
    </location>
</feature>
<organism evidence="6 7">
    <name type="scientific">Rhynchophorus ferrugineus</name>
    <name type="common">Red palm weevil</name>
    <name type="synonym">Curculio ferrugineus</name>
    <dbReference type="NCBI Taxonomy" id="354439"/>
    <lineage>
        <taxon>Eukaryota</taxon>
        <taxon>Metazoa</taxon>
        <taxon>Ecdysozoa</taxon>
        <taxon>Arthropoda</taxon>
        <taxon>Hexapoda</taxon>
        <taxon>Insecta</taxon>
        <taxon>Pterygota</taxon>
        <taxon>Neoptera</taxon>
        <taxon>Endopterygota</taxon>
        <taxon>Coleoptera</taxon>
        <taxon>Polyphaga</taxon>
        <taxon>Cucujiformia</taxon>
        <taxon>Curculionidae</taxon>
        <taxon>Dryophthorinae</taxon>
        <taxon>Rhynchophorus</taxon>
    </lineage>
</organism>
<name>A0A834HQH2_RHYFE</name>
<feature type="domain" description="CCDC22 coiled-coil" evidence="4">
    <location>
        <begin position="237"/>
        <end position="518"/>
    </location>
</feature>
<evidence type="ECO:0000313" key="7">
    <source>
        <dbReference type="Proteomes" id="UP000625711"/>
    </source>
</evidence>
<accession>A0A834HQH2</accession>
<dbReference type="Pfam" id="PF21674">
    <property type="entry name" value="CCDC22_N"/>
    <property type="match status" value="1"/>
</dbReference>
<proteinExistence type="inferred from homology"/>
<dbReference type="Pfam" id="PF05667">
    <property type="entry name" value="CCDC22_CC"/>
    <property type="match status" value="1"/>
</dbReference>
<evidence type="ECO:0000256" key="1">
    <source>
        <dbReference type="ARBA" id="ARBA00006438"/>
    </source>
</evidence>
<keyword evidence="3" id="KW-0175">Coiled coil</keyword>
<gene>
    <name evidence="6" type="ORF">GWI33_019901</name>
</gene>
<dbReference type="AlphaFoldDB" id="A0A834HQH2"/>
<dbReference type="GO" id="GO:0097602">
    <property type="term" value="F:cullin family protein binding"/>
    <property type="evidence" value="ECO:0007669"/>
    <property type="project" value="TreeGrafter"/>
</dbReference>
<dbReference type="PANTHER" id="PTHR15668">
    <property type="entry name" value="JM1 PROTEIN"/>
    <property type="match status" value="1"/>
</dbReference>